<sequence>MIRRLIILLLIVGCLYADVQLVKSDEVVLLQKGKKFSINDDKTKYKFQSFESGMINDTLDINSISSMTIYGNKWKKGFIIGSSIVCIPLIPTFWDWTGYDIEAIDDLLATSLVFGGGSGSLIGLITSERTTYHISEKEWQFQVIP</sequence>
<accession>A0A383E1F3</accession>
<organism evidence="1">
    <name type="scientific">marine metagenome</name>
    <dbReference type="NCBI Taxonomy" id="408172"/>
    <lineage>
        <taxon>unclassified sequences</taxon>
        <taxon>metagenomes</taxon>
        <taxon>ecological metagenomes</taxon>
    </lineage>
</organism>
<protein>
    <submittedName>
        <fullName evidence="1">Uncharacterized protein</fullName>
    </submittedName>
</protein>
<reference evidence="1" key="1">
    <citation type="submission" date="2018-05" db="EMBL/GenBank/DDBJ databases">
        <authorList>
            <person name="Lanie J.A."/>
            <person name="Ng W.-L."/>
            <person name="Kazmierczak K.M."/>
            <person name="Andrzejewski T.M."/>
            <person name="Davidsen T.M."/>
            <person name="Wayne K.J."/>
            <person name="Tettelin H."/>
            <person name="Glass J.I."/>
            <person name="Rusch D."/>
            <person name="Podicherti R."/>
            <person name="Tsui H.-C.T."/>
            <person name="Winkler M.E."/>
        </authorList>
    </citation>
    <scope>NUCLEOTIDE SEQUENCE</scope>
</reference>
<gene>
    <name evidence="1" type="ORF">METZ01_LOCUS503516</name>
</gene>
<dbReference type="EMBL" id="UINC01222055">
    <property type="protein sequence ID" value="SVE50662.1"/>
    <property type="molecule type" value="Genomic_DNA"/>
</dbReference>
<evidence type="ECO:0000313" key="1">
    <source>
        <dbReference type="EMBL" id="SVE50662.1"/>
    </source>
</evidence>
<proteinExistence type="predicted"/>
<name>A0A383E1F3_9ZZZZ</name>
<dbReference type="AlphaFoldDB" id="A0A383E1F3"/>